<dbReference type="Proteomes" id="UP000479000">
    <property type="component" value="Unassembled WGS sequence"/>
</dbReference>
<evidence type="ECO:0000256" key="1">
    <source>
        <dbReference type="SAM" id="MobiDB-lite"/>
    </source>
</evidence>
<protein>
    <submittedName>
        <fullName evidence="2">Uncharacterized protein</fullName>
    </submittedName>
</protein>
<evidence type="ECO:0000313" key="2">
    <source>
        <dbReference type="EMBL" id="CAB0005636.1"/>
    </source>
</evidence>
<sequence>MVPLLGHGGSRRSKGHAKASRRKKLHFHRGILSTHAMYEQEARPLRARGRDLMTRTQLPWASLHIKTAKIIQSGQTLPEFPTESATWD</sequence>
<feature type="region of interest" description="Disordered" evidence="1">
    <location>
        <begin position="1"/>
        <end position="26"/>
    </location>
</feature>
<reference evidence="2 3" key="1">
    <citation type="submission" date="2020-02" db="EMBL/GenBank/DDBJ databases">
        <authorList>
            <person name="Ferguson B K."/>
        </authorList>
    </citation>
    <scope>NUCLEOTIDE SEQUENCE [LARGE SCALE GENOMIC DNA]</scope>
</reference>
<name>A0A6H5GP56_9HEMI</name>
<proteinExistence type="predicted"/>
<dbReference type="AlphaFoldDB" id="A0A6H5GP56"/>
<keyword evidence="3" id="KW-1185">Reference proteome</keyword>
<gene>
    <name evidence="2" type="ORF">NTEN_LOCUS11113</name>
</gene>
<feature type="compositionally biased region" description="Basic residues" evidence="1">
    <location>
        <begin position="9"/>
        <end position="26"/>
    </location>
</feature>
<accession>A0A6H5GP56</accession>
<dbReference type="EMBL" id="CADCXU010016574">
    <property type="protein sequence ID" value="CAB0005636.1"/>
    <property type="molecule type" value="Genomic_DNA"/>
</dbReference>
<evidence type="ECO:0000313" key="3">
    <source>
        <dbReference type="Proteomes" id="UP000479000"/>
    </source>
</evidence>
<organism evidence="2 3">
    <name type="scientific">Nesidiocoris tenuis</name>
    <dbReference type="NCBI Taxonomy" id="355587"/>
    <lineage>
        <taxon>Eukaryota</taxon>
        <taxon>Metazoa</taxon>
        <taxon>Ecdysozoa</taxon>
        <taxon>Arthropoda</taxon>
        <taxon>Hexapoda</taxon>
        <taxon>Insecta</taxon>
        <taxon>Pterygota</taxon>
        <taxon>Neoptera</taxon>
        <taxon>Paraneoptera</taxon>
        <taxon>Hemiptera</taxon>
        <taxon>Heteroptera</taxon>
        <taxon>Panheteroptera</taxon>
        <taxon>Cimicomorpha</taxon>
        <taxon>Miridae</taxon>
        <taxon>Dicyphina</taxon>
        <taxon>Nesidiocoris</taxon>
    </lineage>
</organism>